<name>A0A5D4XTX0_9GAMM</name>
<dbReference type="OrthoDB" id="482277at2"/>
<dbReference type="GO" id="GO:0016740">
    <property type="term" value="F:transferase activity"/>
    <property type="evidence" value="ECO:0007669"/>
    <property type="project" value="UniProtKB-KW"/>
</dbReference>
<proteinExistence type="predicted"/>
<evidence type="ECO:0000259" key="1">
    <source>
        <dbReference type="Pfam" id="PF06094"/>
    </source>
</evidence>
<keyword evidence="3" id="KW-1185">Reference proteome</keyword>
<accession>A0A5D4XTX0</accession>
<dbReference type="InterPro" id="IPR009288">
    <property type="entry name" value="AIG2-like_dom"/>
</dbReference>
<sequence length="136" mass="14727">MHDPADASAIGHLFLYGTLMRGEPAHARFALSARAAYVGDATVDGRLYDLGGYPTLVPGAGRVEGEVHRILDPGLIAELDLYEACDPADEANSDYVRRVVRLPEHGVDAWLYCHRGPPPDGAPLPGPRWRTPSRDA</sequence>
<comment type="caution">
    <text evidence="2">The sequence shown here is derived from an EMBL/GenBank/DDBJ whole genome shotgun (WGS) entry which is preliminary data.</text>
</comment>
<dbReference type="EMBL" id="VTFT01000001">
    <property type="protein sequence ID" value="TYT26941.1"/>
    <property type="molecule type" value="Genomic_DNA"/>
</dbReference>
<dbReference type="AlphaFoldDB" id="A0A5D4XTX0"/>
<dbReference type="SUPFAM" id="SSF110857">
    <property type="entry name" value="Gamma-glutamyl cyclotransferase-like"/>
    <property type="match status" value="1"/>
</dbReference>
<dbReference type="CDD" id="cd06661">
    <property type="entry name" value="GGCT_like"/>
    <property type="match status" value="1"/>
</dbReference>
<feature type="domain" description="Gamma-glutamylcyclotransferase AIG2-like" evidence="1">
    <location>
        <begin position="13"/>
        <end position="130"/>
    </location>
</feature>
<dbReference type="InterPro" id="IPR036568">
    <property type="entry name" value="GGCT-like_sf"/>
</dbReference>
<protein>
    <submittedName>
        <fullName evidence="2">Gamma-glutamylcyclotransferase</fullName>
    </submittedName>
</protein>
<dbReference type="RefSeq" id="WP_149103494.1">
    <property type="nucleotide sequence ID" value="NZ_VTFT01000001.1"/>
</dbReference>
<dbReference type="Gene3D" id="3.10.490.10">
    <property type="entry name" value="Gamma-glutamyl cyclotransferase-like"/>
    <property type="match status" value="1"/>
</dbReference>
<gene>
    <name evidence="2" type="ORF">FZO89_12105</name>
</gene>
<reference evidence="2 3" key="1">
    <citation type="submission" date="2019-08" db="EMBL/GenBank/DDBJ databases">
        <title>Luteimonas viscosus sp. nov., isolated from soil of a sunflower field.</title>
        <authorList>
            <person name="Jianli Z."/>
            <person name="Ying Z."/>
        </authorList>
    </citation>
    <scope>NUCLEOTIDE SEQUENCE [LARGE SCALE GENOMIC DNA]</scope>
    <source>
        <strain evidence="2 3">XBU10</strain>
    </source>
</reference>
<dbReference type="Pfam" id="PF06094">
    <property type="entry name" value="GGACT"/>
    <property type="match status" value="1"/>
</dbReference>
<dbReference type="Proteomes" id="UP000324973">
    <property type="component" value="Unassembled WGS sequence"/>
</dbReference>
<organism evidence="2 3">
    <name type="scientific">Luteimonas viscosa</name>
    <dbReference type="NCBI Taxonomy" id="1132694"/>
    <lineage>
        <taxon>Bacteria</taxon>
        <taxon>Pseudomonadati</taxon>
        <taxon>Pseudomonadota</taxon>
        <taxon>Gammaproteobacteria</taxon>
        <taxon>Lysobacterales</taxon>
        <taxon>Lysobacteraceae</taxon>
        <taxon>Luteimonas</taxon>
    </lineage>
</organism>
<evidence type="ECO:0000313" key="3">
    <source>
        <dbReference type="Proteomes" id="UP000324973"/>
    </source>
</evidence>
<evidence type="ECO:0000313" key="2">
    <source>
        <dbReference type="EMBL" id="TYT26941.1"/>
    </source>
</evidence>
<dbReference type="InterPro" id="IPR013024">
    <property type="entry name" value="GGCT-like"/>
</dbReference>
<keyword evidence="2" id="KW-0808">Transferase</keyword>